<evidence type="ECO:0000256" key="3">
    <source>
        <dbReference type="ARBA" id="ARBA00022448"/>
    </source>
</evidence>
<reference evidence="10 11" key="1">
    <citation type="journal article" date="2008" name="Nature">
        <title>The genome of the choanoflagellate Monosiga brevicollis and the origin of metazoans.</title>
        <authorList>
            <consortium name="JGI Sequencing"/>
            <person name="King N."/>
            <person name="Westbrook M.J."/>
            <person name="Young S.L."/>
            <person name="Kuo A."/>
            <person name="Abedin M."/>
            <person name="Chapman J."/>
            <person name="Fairclough S."/>
            <person name="Hellsten U."/>
            <person name="Isogai Y."/>
            <person name="Letunic I."/>
            <person name="Marr M."/>
            <person name="Pincus D."/>
            <person name="Putnam N."/>
            <person name="Rokas A."/>
            <person name="Wright K.J."/>
            <person name="Zuzow R."/>
            <person name="Dirks W."/>
            <person name="Good M."/>
            <person name="Goodstein D."/>
            <person name="Lemons D."/>
            <person name="Li W."/>
            <person name="Lyons J.B."/>
            <person name="Morris A."/>
            <person name="Nichols S."/>
            <person name="Richter D.J."/>
            <person name="Salamov A."/>
            <person name="Bork P."/>
            <person name="Lim W.A."/>
            <person name="Manning G."/>
            <person name="Miller W.T."/>
            <person name="McGinnis W."/>
            <person name="Shapiro H."/>
            <person name="Tjian R."/>
            <person name="Grigoriev I.V."/>
            <person name="Rokhsar D."/>
        </authorList>
    </citation>
    <scope>NUCLEOTIDE SEQUENCE [LARGE SCALE GENOMIC DNA]</scope>
    <source>
        <strain evidence="11">MX1 / ATCC 50154</strain>
    </source>
</reference>
<protein>
    <submittedName>
        <fullName evidence="10">Uncharacterized protein</fullName>
    </submittedName>
</protein>
<evidence type="ECO:0000256" key="5">
    <source>
        <dbReference type="ARBA" id="ARBA00022737"/>
    </source>
</evidence>
<keyword evidence="7 8" id="KW-0472">Membrane</keyword>
<dbReference type="GO" id="GO:0015116">
    <property type="term" value="F:sulfate transmembrane transporter activity"/>
    <property type="evidence" value="ECO:0000318"/>
    <property type="project" value="GO_Central"/>
</dbReference>
<keyword evidence="6" id="KW-1133">Transmembrane helix</keyword>
<evidence type="ECO:0000256" key="8">
    <source>
        <dbReference type="PROSITE-ProRule" id="PRU00282"/>
    </source>
</evidence>
<dbReference type="GO" id="GO:0015709">
    <property type="term" value="P:thiosulfate transport"/>
    <property type="evidence" value="ECO:0000318"/>
    <property type="project" value="GO_Central"/>
</dbReference>
<evidence type="ECO:0000313" key="10">
    <source>
        <dbReference type="EMBL" id="EDQ89859.1"/>
    </source>
</evidence>
<keyword evidence="11" id="KW-1185">Reference proteome</keyword>
<proteinExistence type="inferred from homology"/>
<evidence type="ECO:0000313" key="11">
    <source>
        <dbReference type="Proteomes" id="UP000001357"/>
    </source>
</evidence>
<comment type="similarity">
    <text evidence="2 9">Belongs to the mitochondrial carrier (TC 2.A.29) family.</text>
</comment>
<dbReference type="GO" id="GO:0071422">
    <property type="term" value="P:succinate transmembrane transport"/>
    <property type="evidence" value="ECO:0000318"/>
    <property type="project" value="GO_Central"/>
</dbReference>
<dbReference type="InterPro" id="IPR018108">
    <property type="entry name" value="MCP_transmembrane"/>
</dbReference>
<comment type="subcellular location">
    <subcellularLocation>
        <location evidence="1">Membrane</location>
        <topology evidence="1">Multi-pass membrane protein</topology>
    </subcellularLocation>
</comment>
<keyword evidence="5" id="KW-0677">Repeat</keyword>
<evidence type="ECO:0000256" key="4">
    <source>
        <dbReference type="ARBA" id="ARBA00022692"/>
    </source>
</evidence>
<dbReference type="PANTHER" id="PTHR45618">
    <property type="entry name" value="MITOCHONDRIAL DICARBOXYLATE CARRIER-RELATED"/>
    <property type="match status" value="1"/>
</dbReference>
<dbReference type="InterPro" id="IPR023395">
    <property type="entry name" value="MCP_dom_sf"/>
</dbReference>
<dbReference type="GO" id="GO:1902358">
    <property type="term" value="P:sulfate transmembrane transport"/>
    <property type="evidence" value="ECO:0000318"/>
    <property type="project" value="GO_Central"/>
</dbReference>
<evidence type="ECO:0000256" key="6">
    <source>
        <dbReference type="ARBA" id="ARBA00022989"/>
    </source>
</evidence>
<dbReference type="GO" id="GO:0071423">
    <property type="term" value="P:malate transmembrane transport"/>
    <property type="evidence" value="ECO:0000318"/>
    <property type="project" value="GO_Central"/>
</dbReference>
<evidence type="ECO:0000256" key="7">
    <source>
        <dbReference type="ARBA" id="ARBA00023136"/>
    </source>
</evidence>
<dbReference type="eggNOG" id="KOG0759">
    <property type="taxonomic scope" value="Eukaryota"/>
</dbReference>
<dbReference type="AlphaFoldDB" id="A9UXK8"/>
<accession>A9UXK8</accession>
<dbReference type="GO" id="GO:0015729">
    <property type="term" value="P:oxaloacetate transport"/>
    <property type="evidence" value="ECO:0000318"/>
    <property type="project" value="GO_Central"/>
</dbReference>
<dbReference type="InterPro" id="IPR050391">
    <property type="entry name" value="Mito_Metabolite_Transporter"/>
</dbReference>
<dbReference type="GO" id="GO:0015140">
    <property type="term" value="F:malate transmembrane transporter activity"/>
    <property type="evidence" value="ECO:0000318"/>
    <property type="project" value="GO_Central"/>
</dbReference>
<feature type="repeat" description="Solcar" evidence="8">
    <location>
        <begin position="188"/>
        <end position="272"/>
    </location>
</feature>
<evidence type="ECO:0000256" key="2">
    <source>
        <dbReference type="ARBA" id="ARBA00006375"/>
    </source>
</evidence>
<dbReference type="Proteomes" id="UP000001357">
    <property type="component" value="Unassembled WGS sequence"/>
</dbReference>
<evidence type="ECO:0000256" key="1">
    <source>
        <dbReference type="ARBA" id="ARBA00004141"/>
    </source>
</evidence>
<dbReference type="KEGG" id="mbr:MONBRDRAFT_16686"/>
<dbReference type="EMBL" id="CH991549">
    <property type="protein sequence ID" value="EDQ89859.1"/>
    <property type="molecule type" value="Genomic_DNA"/>
</dbReference>
<gene>
    <name evidence="10" type="ORF">MONBRDRAFT_16686</name>
</gene>
<dbReference type="SUPFAM" id="SSF103506">
    <property type="entry name" value="Mitochondrial carrier"/>
    <property type="match status" value="1"/>
</dbReference>
<dbReference type="PROSITE" id="PS50920">
    <property type="entry name" value="SOLCAR"/>
    <property type="match status" value="2"/>
</dbReference>
<name>A9UXK8_MONBE</name>
<evidence type="ECO:0000256" key="9">
    <source>
        <dbReference type="RuleBase" id="RU000488"/>
    </source>
</evidence>
<dbReference type="GO" id="GO:0015131">
    <property type="term" value="F:oxaloacetate transmembrane transporter activity"/>
    <property type="evidence" value="ECO:0000318"/>
    <property type="project" value="GO_Central"/>
</dbReference>
<dbReference type="GeneID" id="5890615"/>
<dbReference type="GO" id="GO:0035435">
    <property type="term" value="P:phosphate ion transmembrane transport"/>
    <property type="evidence" value="ECO:0000318"/>
    <property type="project" value="GO_Central"/>
</dbReference>
<keyword evidence="3 9" id="KW-0813">Transport</keyword>
<dbReference type="InParanoid" id="A9UXK8"/>
<dbReference type="GO" id="GO:0015117">
    <property type="term" value="F:thiosulfate transmembrane transporter activity"/>
    <property type="evidence" value="ECO:0000318"/>
    <property type="project" value="GO_Central"/>
</dbReference>
<sequence>MQAESLVVPKGSARQYTSFTRTLTKIAGQEGLWVLWGSGIVSACYRDVFYSSIRYGAYPIVKNLLFPSSPGSGDIGLTRKWVCGVLTGGFGAALANPSDIVMIRMKAEAGRIENNRYVTGLYQGRQPRYKNGFEGLIRLLREEGIRAAYKGTSATAARAALGTGAQVASYDHCKYLCKKHNVGPLGKEGLPLHVFSAFVAGICFTTCAAPADIIKSQYMAETGRFKSVLDCAVQLVRTEGAAALFRGWTPAAMRLCPLFMLMTPILEQCRKAVGLGWFAV</sequence>
<organism evidence="10 11">
    <name type="scientific">Monosiga brevicollis</name>
    <name type="common">Choanoflagellate</name>
    <dbReference type="NCBI Taxonomy" id="81824"/>
    <lineage>
        <taxon>Eukaryota</taxon>
        <taxon>Choanoflagellata</taxon>
        <taxon>Craspedida</taxon>
        <taxon>Salpingoecidae</taxon>
        <taxon>Monosiga</taxon>
    </lineage>
</organism>
<feature type="repeat" description="Solcar" evidence="8">
    <location>
        <begin position="75"/>
        <end position="176"/>
    </location>
</feature>
<keyword evidence="4 8" id="KW-0812">Transmembrane</keyword>
<dbReference type="Gene3D" id="1.50.40.10">
    <property type="entry name" value="Mitochondrial carrier domain"/>
    <property type="match status" value="1"/>
</dbReference>
<dbReference type="RefSeq" id="XP_001745281.1">
    <property type="nucleotide sequence ID" value="XM_001745229.1"/>
</dbReference>
<dbReference type="GO" id="GO:0016020">
    <property type="term" value="C:membrane"/>
    <property type="evidence" value="ECO:0007669"/>
    <property type="project" value="UniProtKB-SubCell"/>
</dbReference>
<dbReference type="OMA" id="TTRFGAY"/>
<dbReference type="Pfam" id="PF00153">
    <property type="entry name" value="Mito_carr"/>
    <property type="match status" value="2"/>
</dbReference>
<dbReference type="GO" id="GO:0015141">
    <property type="term" value="F:succinate transmembrane transporter activity"/>
    <property type="evidence" value="ECO:0000318"/>
    <property type="project" value="GO_Central"/>
</dbReference>